<reference evidence="2 3" key="1">
    <citation type="journal article" date="2015" name="Genome Announc.">
        <title>Draft Genome of the Euendolithic (true boring) Cyanobacterium Mastigocoleus testarum strain BC008.</title>
        <authorList>
            <person name="Guida B.S."/>
            <person name="Garcia-Pichel F."/>
        </authorList>
    </citation>
    <scope>NUCLEOTIDE SEQUENCE [LARGE SCALE GENOMIC DNA]</scope>
    <source>
        <strain evidence="2 3">BC008</strain>
    </source>
</reference>
<dbReference type="EMBL" id="LMTZ01000089">
    <property type="protein sequence ID" value="KST67289.1"/>
    <property type="molecule type" value="Genomic_DNA"/>
</dbReference>
<dbReference type="RefSeq" id="WP_027846001.1">
    <property type="nucleotide sequence ID" value="NZ_LMTZ01000089.1"/>
</dbReference>
<accession>A0A0V7ZRU6</accession>
<keyword evidence="1" id="KW-0812">Transmembrane</keyword>
<dbReference type="Gene3D" id="2.40.50.200">
    <property type="entry name" value="Bacterial OB-fold"/>
    <property type="match status" value="1"/>
</dbReference>
<organism evidence="2 3">
    <name type="scientific">Mastigocoleus testarum BC008</name>
    <dbReference type="NCBI Taxonomy" id="371196"/>
    <lineage>
        <taxon>Bacteria</taxon>
        <taxon>Bacillati</taxon>
        <taxon>Cyanobacteriota</taxon>
        <taxon>Cyanophyceae</taxon>
        <taxon>Nostocales</taxon>
        <taxon>Hapalosiphonaceae</taxon>
        <taxon>Mastigocoleus</taxon>
    </lineage>
</organism>
<gene>
    <name evidence="2" type="ORF">BC008_29315</name>
</gene>
<dbReference type="InterPro" id="IPR036700">
    <property type="entry name" value="BOBF_sf"/>
</dbReference>
<keyword evidence="3" id="KW-1185">Reference proteome</keyword>
<evidence type="ECO:0000256" key="1">
    <source>
        <dbReference type="SAM" id="Phobius"/>
    </source>
</evidence>
<protein>
    <submittedName>
        <fullName evidence="2">Uncharacterized protein</fullName>
    </submittedName>
</protein>
<evidence type="ECO:0000313" key="3">
    <source>
        <dbReference type="Proteomes" id="UP000053372"/>
    </source>
</evidence>
<keyword evidence="1" id="KW-1133">Transmembrane helix</keyword>
<proteinExistence type="predicted"/>
<sequence>MRKNTKYYYILPVYGWLLICYILLGLFSCSNINFADITGVGADVTPIGELTPQADQTTVYVRGKVTKQVPLLKNERLYQLDDSTGKVWILTHKNDWKVGQEVQTKGKIKYKNIPIADKDFSDIYLEVK</sequence>
<dbReference type="AlphaFoldDB" id="A0A0V7ZRU6"/>
<evidence type="ECO:0000313" key="2">
    <source>
        <dbReference type="EMBL" id="KST67289.1"/>
    </source>
</evidence>
<dbReference type="OrthoDB" id="495371at2"/>
<feature type="transmembrane region" description="Helical" evidence="1">
    <location>
        <begin position="7"/>
        <end position="27"/>
    </location>
</feature>
<dbReference type="SUPFAM" id="SSF101756">
    <property type="entry name" value="Hypothetical protein YgiW"/>
    <property type="match status" value="1"/>
</dbReference>
<comment type="caution">
    <text evidence="2">The sequence shown here is derived from an EMBL/GenBank/DDBJ whole genome shotgun (WGS) entry which is preliminary data.</text>
</comment>
<keyword evidence="1" id="KW-0472">Membrane</keyword>
<dbReference type="PROSITE" id="PS51257">
    <property type="entry name" value="PROKAR_LIPOPROTEIN"/>
    <property type="match status" value="1"/>
</dbReference>
<dbReference type="Proteomes" id="UP000053372">
    <property type="component" value="Unassembled WGS sequence"/>
</dbReference>
<name>A0A0V7ZRU6_9CYAN</name>